<sequence length="94" mass="10730">MWPPNTKSIKIRILVLVALSVSFMPVSYFWYGTLASLDCKESTQNHIVVDINYKKNECVSKTGLHWTVFYGLNAVIYGVPLVTLLIKPKRNRSL</sequence>
<evidence type="ECO:0000313" key="2">
    <source>
        <dbReference type="EMBL" id="SMH70380.1"/>
    </source>
</evidence>
<organism evidence="2 3">
    <name type="scientific">Candidatus Nitrosotalea okcheonensis</name>
    <dbReference type="NCBI Taxonomy" id="1903276"/>
    <lineage>
        <taxon>Archaea</taxon>
        <taxon>Nitrososphaerota</taxon>
        <taxon>Nitrososphaeria</taxon>
        <taxon>Nitrosotaleales</taxon>
        <taxon>Nitrosotaleaceae</taxon>
        <taxon>Nitrosotalea</taxon>
    </lineage>
</organism>
<gene>
    <name evidence="2" type="ORF">NCS_10187</name>
</gene>
<keyword evidence="3" id="KW-1185">Reference proteome</keyword>
<keyword evidence="1" id="KW-0812">Transmembrane</keyword>
<protein>
    <submittedName>
        <fullName evidence="2">Uncharacterized protein</fullName>
    </submittedName>
</protein>
<dbReference type="RefSeq" id="WP_157926533.1">
    <property type="nucleotide sequence ID" value="NZ_LT841358.1"/>
</dbReference>
<dbReference type="EMBL" id="LT841358">
    <property type="protein sequence ID" value="SMH70380.1"/>
    <property type="molecule type" value="Genomic_DNA"/>
</dbReference>
<proteinExistence type="predicted"/>
<dbReference type="OrthoDB" id="380369at2157"/>
<evidence type="ECO:0000313" key="3">
    <source>
        <dbReference type="Proteomes" id="UP000230607"/>
    </source>
</evidence>
<feature type="transmembrane region" description="Helical" evidence="1">
    <location>
        <begin position="12"/>
        <end position="31"/>
    </location>
</feature>
<accession>A0A2H1FC86</accession>
<dbReference type="Proteomes" id="UP000230607">
    <property type="component" value="Chromosome 1"/>
</dbReference>
<keyword evidence="1" id="KW-0472">Membrane</keyword>
<feature type="transmembrane region" description="Helical" evidence="1">
    <location>
        <begin position="64"/>
        <end position="86"/>
    </location>
</feature>
<keyword evidence="1" id="KW-1133">Transmembrane helix</keyword>
<evidence type="ECO:0000256" key="1">
    <source>
        <dbReference type="SAM" id="Phobius"/>
    </source>
</evidence>
<reference evidence="3" key="1">
    <citation type="submission" date="2017-03" db="EMBL/GenBank/DDBJ databases">
        <authorList>
            <person name="Herbold C."/>
        </authorList>
    </citation>
    <scope>NUCLEOTIDE SEQUENCE [LARGE SCALE GENOMIC DNA]</scope>
</reference>
<dbReference type="AlphaFoldDB" id="A0A2H1FC86"/>
<name>A0A2H1FC86_9ARCH</name>